<keyword evidence="17" id="KW-1185">Reference proteome</keyword>
<evidence type="ECO:0000256" key="11">
    <source>
        <dbReference type="ARBA" id="ARBA00031995"/>
    </source>
</evidence>
<proteinExistence type="inferred from homology"/>
<evidence type="ECO:0000256" key="7">
    <source>
        <dbReference type="ARBA" id="ARBA00023136"/>
    </source>
</evidence>
<dbReference type="AlphaFoldDB" id="B3RIL5"/>
<evidence type="ECO:0000256" key="12">
    <source>
        <dbReference type="ARBA" id="ARBA00032067"/>
    </source>
</evidence>
<evidence type="ECO:0000256" key="4">
    <source>
        <dbReference type="ARBA" id="ARBA00022475"/>
    </source>
</evidence>
<evidence type="ECO:0000256" key="6">
    <source>
        <dbReference type="ARBA" id="ARBA00022989"/>
    </source>
</evidence>
<feature type="compositionally biased region" description="Pro residues" evidence="15">
    <location>
        <begin position="126"/>
        <end position="136"/>
    </location>
</feature>
<evidence type="ECO:0000256" key="13">
    <source>
        <dbReference type="ARBA" id="ARBA00033347"/>
    </source>
</evidence>
<evidence type="ECO:0000256" key="9">
    <source>
        <dbReference type="ARBA" id="ARBA00030298"/>
    </source>
</evidence>
<evidence type="ECO:0000256" key="3">
    <source>
        <dbReference type="ARBA" id="ARBA00017733"/>
    </source>
</evidence>
<evidence type="ECO:0000256" key="14">
    <source>
        <dbReference type="ARBA" id="ARBA00050017"/>
    </source>
</evidence>
<keyword evidence="7" id="KW-0472">Membrane</keyword>
<dbReference type="PANTHER" id="PTHR15168:SF0">
    <property type="entry name" value="CYTOCHROME B-245 LIGHT CHAIN"/>
    <property type="match status" value="1"/>
</dbReference>
<dbReference type="InterPro" id="IPR007732">
    <property type="entry name" value="Cyt_b558_asu"/>
</dbReference>
<comment type="subunit">
    <text evidence="14">Component of the phagocyte NADPH oxidase core complex/cytochrome b558 complex, composed of CYBB (heavy chain (beta)) and CYBA (light chain (alpha)). Component of the phagocyte NADPH oxidase complex composed of an obligatory core heterodimer formed by the membrane proteins CYBA and CYBB and the cytosolic regulatory subunits NCF1/p47-phox, NCF2/p67-phox, NCF4/p40-phox and the small GTPase RAC1 or RAC2. Interacts with NCF1 (via SH3 domain). Interacts with SH3PXD2A. Interacts with DUOX1, DUOX2 and TPO. Interacts with NOX4; this interaction mediates superoxide generation. Interacts with calprotectin (S100A8/9). Interacts with GBP7. Interacts with NOXO1. Forms a heterodimer with NOX3 and is essential for activity and cell membrane localization of NOX3. Interacts with NOX1.</text>
</comment>
<name>B3RIL5_TRIAD</name>
<dbReference type="InParanoid" id="B3RIL5"/>
<dbReference type="EMBL" id="DS985241">
    <property type="protein sequence ID" value="EDV29739.1"/>
    <property type="molecule type" value="Genomic_DNA"/>
</dbReference>
<protein>
    <recommendedName>
        <fullName evidence="3">Cytochrome b-245 light chain</fullName>
    </recommendedName>
    <alternativeName>
        <fullName evidence="11">Cytochrome b(558) alpha chain</fullName>
    </alternativeName>
    <alternativeName>
        <fullName evidence="10">Cytochrome b558 subunit alpha</fullName>
    </alternativeName>
    <alternativeName>
        <fullName evidence="13">Neutrophil cytochrome b 22 kDa polypeptide</fullName>
    </alternativeName>
    <alternativeName>
        <fullName evidence="12">Superoxide-generating NADPH oxidase light chain subunit</fullName>
    </alternativeName>
    <alternativeName>
        <fullName evidence="8">p22 phagocyte B-cytochrome</fullName>
    </alternativeName>
    <alternativeName>
        <fullName evidence="9">p22-phox</fullName>
    </alternativeName>
</protein>
<dbReference type="HOGENOM" id="CLU_1688980_0_0_1"/>
<gene>
    <name evidence="16" type="ORF">TRIADDRAFT_52448</name>
</gene>
<feature type="region of interest" description="Disordered" evidence="15">
    <location>
        <begin position="47"/>
        <end position="156"/>
    </location>
</feature>
<dbReference type="KEGG" id="tad:TRIADDRAFT_52448"/>
<dbReference type="RefSeq" id="XP_002108941.1">
    <property type="nucleotide sequence ID" value="XM_002108905.1"/>
</dbReference>
<accession>B3RIL5</accession>
<comment type="similarity">
    <text evidence="2">Belongs to the p22phox family.</text>
</comment>
<keyword evidence="6" id="KW-1133">Transmembrane helix</keyword>
<sequence>MSIPAIFLLTTTLAGLSLLFSSFIYLAAAFVGEKWIPIKITDRESRSPIKISEPPSRVPPRGPAETLNKTSNDHCINDKNSTNPTVEATRNNESMSVPKPSPRPLPSIHSDIEVHKYGNPIGESPSRPPPRRPPQSPDDATIRVEQSIAEMPENRM</sequence>
<dbReference type="CTD" id="6749423"/>
<keyword evidence="4" id="KW-1003">Cell membrane</keyword>
<keyword evidence="5" id="KW-0812">Transmembrane</keyword>
<evidence type="ECO:0000256" key="2">
    <source>
        <dbReference type="ARBA" id="ARBA00010590"/>
    </source>
</evidence>
<evidence type="ECO:0000256" key="8">
    <source>
        <dbReference type="ARBA" id="ARBA00030106"/>
    </source>
</evidence>
<evidence type="ECO:0000256" key="15">
    <source>
        <dbReference type="SAM" id="MobiDB-lite"/>
    </source>
</evidence>
<evidence type="ECO:0000256" key="5">
    <source>
        <dbReference type="ARBA" id="ARBA00022692"/>
    </source>
</evidence>
<dbReference type="GeneID" id="6749423"/>
<feature type="compositionally biased region" description="Polar residues" evidence="15">
    <location>
        <begin position="78"/>
        <end position="95"/>
    </location>
</feature>
<evidence type="ECO:0000313" key="16">
    <source>
        <dbReference type="EMBL" id="EDV29739.1"/>
    </source>
</evidence>
<organism evidence="16 17">
    <name type="scientific">Trichoplax adhaerens</name>
    <name type="common">Trichoplax reptans</name>
    <dbReference type="NCBI Taxonomy" id="10228"/>
    <lineage>
        <taxon>Eukaryota</taxon>
        <taxon>Metazoa</taxon>
        <taxon>Placozoa</taxon>
        <taxon>Uniplacotomia</taxon>
        <taxon>Trichoplacea</taxon>
        <taxon>Trichoplacidae</taxon>
        <taxon>Trichoplax</taxon>
    </lineage>
</organism>
<comment type="subcellular location">
    <subcellularLocation>
        <location evidence="1">Cell membrane</location>
    </subcellularLocation>
</comment>
<dbReference type="GO" id="GO:0020037">
    <property type="term" value="F:heme binding"/>
    <property type="evidence" value="ECO:0007669"/>
    <property type="project" value="InterPro"/>
</dbReference>
<evidence type="ECO:0000313" key="17">
    <source>
        <dbReference type="Proteomes" id="UP000009022"/>
    </source>
</evidence>
<dbReference type="Proteomes" id="UP000009022">
    <property type="component" value="Unassembled WGS sequence"/>
</dbReference>
<evidence type="ECO:0000256" key="10">
    <source>
        <dbReference type="ARBA" id="ARBA00031067"/>
    </source>
</evidence>
<dbReference type="GO" id="GO:0005886">
    <property type="term" value="C:plasma membrane"/>
    <property type="evidence" value="ECO:0007669"/>
    <property type="project" value="UniProtKB-SubCell"/>
</dbReference>
<reference evidence="16 17" key="1">
    <citation type="journal article" date="2008" name="Nature">
        <title>The Trichoplax genome and the nature of placozoans.</title>
        <authorList>
            <person name="Srivastava M."/>
            <person name="Begovic E."/>
            <person name="Chapman J."/>
            <person name="Putnam N.H."/>
            <person name="Hellsten U."/>
            <person name="Kawashima T."/>
            <person name="Kuo A."/>
            <person name="Mitros T."/>
            <person name="Salamov A."/>
            <person name="Carpenter M.L."/>
            <person name="Signorovitch A.Y."/>
            <person name="Moreno M.A."/>
            <person name="Kamm K."/>
            <person name="Grimwood J."/>
            <person name="Schmutz J."/>
            <person name="Shapiro H."/>
            <person name="Grigoriev I.V."/>
            <person name="Buss L.W."/>
            <person name="Schierwater B."/>
            <person name="Dellaporta S.L."/>
            <person name="Rokhsar D.S."/>
        </authorList>
    </citation>
    <scope>NUCLEOTIDE SEQUENCE [LARGE SCALE GENOMIC DNA]</scope>
    <source>
        <strain evidence="16 17">Grell-BS-1999</strain>
    </source>
</reference>
<dbReference type="Pfam" id="PF05038">
    <property type="entry name" value="Cytochrom_B558a"/>
    <property type="match status" value="1"/>
</dbReference>
<evidence type="ECO:0000256" key="1">
    <source>
        <dbReference type="ARBA" id="ARBA00004236"/>
    </source>
</evidence>
<dbReference type="PANTHER" id="PTHR15168">
    <property type="entry name" value="CYTOCHROME B-245 LIGHT CHAIN"/>
    <property type="match status" value="1"/>
</dbReference>